<dbReference type="AlphaFoldDB" id="A0A918CB58"/>
<evidence type="ECO:0000259" key="1">
    <source>
        <dbReference type="Pfam" id="PF12867"/>
    </source>
</evidence>
<dbReference type="InterPro" id="IPR034660">
    <property type="entry name" value="DinB/YfiT-like"/>
</dbReference>
<gene>
    <name evidence="2" type="ORF">GCM10008957_26710</name>
</gene>
<reference evidence="2" key="2">
    <citation type="submission" date="2020-09" db="EMBL/GenBank/DDBJ databases">
        <authorList>
            <person name="Sun Q."/>
            <person name="Ohkuma M."/>
        </authorList>
    </citation>
    <scope>NUCLEOTIDE SEQUENCE</scope>
    <source>
        <strain evidence="2">JCM 31311</strain>
    </source>
</reference>
<dbReference type="Proteomes" id="UP000603865">
    <property type="component" value="Unassembled WGS sequence"/>
</dbReference>
<feature type="domain" description="DinB-like" evidence="1">
    <location>
        <begin position="21"/>
        <end position="175"/>
    </location>
</feature>
<dbReference type="EMBL" id="BMQL01000014">
    <property type="protein sequence ID" value="GGR12457.1"/>
    <property type="molecule type" value="Genomic_DNA"/>
</dbReference>
<dbReference type="SUPFAM" id="SSF109854">
    <property type="entry name" value="DinB/YfiT-like putative metalloenzymes"/>
    <property type="match status" value="1"/>
</dbReference>
<keyword evidence="3" id="KW-1185">Reference proteome</keyword>
<reference evidence="2" key="1">
    <citation type="journal article" date="2014" name="Int. J. Syst. Evol. Microbiol.">
        <title>Complete genome sequence of Corynebacterium casei LMG S-19264T (=DSM 44701T), isolated from a smear-ripened cheese.</title>
        <authorList>
            <consortium name="US DOE Joint Genome Institute (JGI-PGF)"/>
            <person name="Walter F."/>
            <person name="Albersmeier A."/>
            <person name="Kalinowski J."/>
            <person name="Ruckert C."/>
        </authorList>
    </citation>
    <scope>NUCLEOTIDE SEQUENCE</scope>
    <source>
        <strain evidence="2">JCM 31311</strain>
    </source>
</reference>
<sequence>MTAPDVRLSGTPTPSDLAAALADAETRVATYFSALPDEVFFAGSDERWSPAHHLLHLTLAHRPLTGGLRLPRVALLAASGRTDRASRSYTEMQSTYRAALGAGGKASGRYLPALNGQTRAALVSDFRQASRELRAALAGWPENDLNTYLLPHPILGKLTVREMLYFSVYHQYHHLNGVRSSVRPQESESEQ</sequence>
<name>A0A918CB58_9DEIO</name>
<proteinExistence type="predicted"/>
<evidence type="ECO:0000313" key="3">
    <source>
        <dbReference type="Proteomes" id="UP000603865"/>
    </source>
</evidence>
<organism evidence="2 3">
    <name type="scientific">Deinococcus ruber</name>
    <dbReference type="NCBI Taxonomy" id="1848197"/>
    <lineage>
        <taxon>Bacteria</taxon>
        <taxon>Thermotogati</taxon>
        <taxon>Deinococcota</taxon>
        <taxon>Deinococci</taxon>
        <taxon>Deinococcales</taxon>
        <taxon>Deinococcaceae</taxon>
        <taxon>Deinococcus</taxon>
    </lineage>
</organism>
<dbReference type="InterPro" id="IPR024775">
    <property type="entry name" value="DinB-like"/>
</dbReference>
<evidence type="ECO:0000313" key="2">
    <source>
        <dbReference type="EMBL" id="GGR12457.1"/>
    </source>
</evidence>
<dbReference type="Gene3D" id="1.20.120.450">
    <property type="entry name" value="dinb family like domain"/>
    <property type="match status" value="1"/>
</dbReference>
<protein>
    <recommendedName>
        <fullName evidence="1">DinB-like domain-containing protein</fullName>
    </recommendedName>
</protein>
<comment type="caution">
    <text evidence="2">The sequence shown here is derived from an EMBL/GenBank/DDBJ whole genome shotgun (WGS) entry which is preliminary data.</text>
</comment>
<accession>A0A918CB58</accession>
<dbReference type="Pfam" id="PF12867">
    <property type="entry name" value="DinB_2"/>
    <property type="match status" value="1"/>
</dbReference>
<dbReference type="RefSeq" id="WP_189091008.1">
    <property type="nucleotide sequence ID" value="NZ_BMQL01000014.1"/>
</dbReference>